<protein>
    <recommendedName>
        <fullName evidence="2">histidine kinase</fullName>
        <ecNumber evidence="2">2.7.13.3</ecNumber>
    </recommendedName>
</protein>
<accession>A0A4R1QXI8</accession>
<proteinExistence type="predicted"/>
<dbReference type="PRINTS" id="PR00344">
    <property type="entry name" value="BCTRLSENSOR"/>
</dbReference>
<dbReference type="SMART" id="SM00073">
    <property type="entry name" value="HPT"/>
    <property type="match status" value="1"/>
</dbReference>
<dbReference type="SUPFAM" id="SSF47226">
    <property type="entry name" value="Histidine-containing phosphotransfer domain, HPT domain"/>
    <property type="match status" value="1"/>
</dbReference>
<keyword evidence="12" id="KW-1185">Reference proteome</keyword>
<dbReference type="PANTHER" id="PTHR43395:SF10">
    <property type="entry name" value="CHEMOTAXIS PROTEIN CHEA"/>
    <property type="match status" value="1"/>
</dbReference>
<dbReference type="AlphaFoldDB" id="A0A4R1QXI8"/>
<dbReference type="Pfam" id="PF01627">
    <property type="entry name" value="Hpt"/>
    <property type="match status" value="1"/>
</dbReference>
<evidence type="ECO:0000259" key="9">
    <source>
        <dbReference type="PROSITE" id="PS50109"/>
    </source>
</evidence>
<comment type="catalytic activity">
    <reaction evidence="1">
        <text>ATP + protein L-histidine = ADP + protein N-phospho-L-histidine.</text>
        <dbReference type="EC" id="2.7.13.3"/>
    </reaction>
</comment>
<dbReference type="Proteomes" id="UP000295718">
    <property type="component" value="Unassembled WGS sequence"/>
</dbReference>
<keyword evidence="4 8" id="KW-0597">Phosphoprotein</keyword>
<gene>
    <name evidence="11" type="ORF">EDD76_11128</name>
</gene>
<evidence type="ECO:0000256" key="3">
    <source>
        <dbReference type="ARBA" id="ARBA00022500"/>
    </source>
</evidence>
<feature type="domain" description="HPt" evidence="10">
    <location>
        <begin position="3"/>
        <end position="110"/>
    </location>
</feature>
<dbReference type="EMBL" id="SLUO01000011">
    <property type="protein sequence ID" value="TCL56534.1"/>
    <property type="molecule type" value="Genomic_DNA"/>
</dbReference>
<evidence type="ECO:0000256" key="6">
    <source>
        <dbReference type="ARBA" id="ARBA00022777"/>
    </source>
</evidence>
<evidence type="ECO:0000256" key="1">
    <source>
        <dbReference type="ARBA" id="ARBA00000085"/>
    </source>
</evidence>
<dbReference type="SUPFAM" id="SSF55874">
    <property type="entry name" value="ATPase domain of HSP90 chaperone/DNA topoisomerase II/histidine kinase"/>
    <property type="match status" value="1"/>
</dbReference>
<dbReference type="Gene3D" id="1.20.120.160">
    <property type="entry name" value="HPT domain"/>
    <property type="match status" value="1"/>
</dbReference>
<keyword evidence="3" id="KW-0145">Chemotaxis</keyword>
<dbReference type="STRING" id="1469948.GCA_000732725_01515"/>
<dbReference type="CDD" id="cd00088">
    <property type="entry name" value="HPT"/>
    <property type="match status" value="1"/>
</dbReference>
<evidence type="ECO:0000259" key="10">
    <source>
        <dbReference type="PROSITE" id="PS50894"/>
    </source>
</evidence>
<evidence type="ECO:0000256" key="4">
    <source>
        <dbReference type="ARBA" id="ARBA00022553"/>
    </source>
</evidence>
<keyword evidence="6" id="KW-0418">Kinase</keyword>
<dbReference type="InterPro" id="IPR005467">
    <property type="entry name" value="His_kinase_dom"/>
</dbReference>
<dbReference type="InterPro" id="IPR051315">
    <property type="entry name" value="Bact_Chemotaxis_CheA"/>
</dbReference>
<dbReference type="Gene3D" id="3.30.565.10">
    <property type="entry name" value="Histidine kinase-like ATPase, C-terminal domain"/>
    <property type="match status" value="1"/>
</dbReference>
<dbReference type="InterPro" id="IPR036890">
    <property type="entry name" value="HATPase_C_sf"/>
</dbReference>
<dbReference type="InterPro" id="IPR003594">
    <property type="entry name" value="HATPase_dom"/>
</dbReference>
<dbReference type="PANTHER" id="PTHR43395">
    <property type="entry name" value="SENSOR HISTIDINE KINASE CHEA"/>
    <property type="match status" value="1"/>
</dbReference>
<organism evidence="11 12">
    <name type="scientific">Kineothrix alysoides</name>
    <dbReference type="NCBI Taxonomy" id="1469948"/>
    <lineage>
        <taxon>Bacteria</taxon>
        <taxon>Bacillati</taxon>
        <taxon>Bacillota</taxon>
        <taxon>Clostridia</taxon>
        <taxon>Lachnospirales</taxon>
        <taxon>Lachnospiraceae</taxon>
        <taxon>Kineothrix</taxon>
    </lineage>
</organism>
<evidence type="ECO:0000256" key="5">
    <source>
        <dbReference type="ARBA" id="ARBA00022679"/>
    </source>
</evidence>
<dbReference type="EC" id="2.7.13.3" evidence="2"/>
<keyword evidence="5" id="KW-0808">Transferase</keyword>
<evidence type="ECO:0000256" key="8">
    <source>
        <dbReference type="PROSITE-ProRule" id="PRU00110"/>
    </source>
</evidence>
<feature type="modified residue" description="Phosphohistidine" evidence="8">
    <location>
        <position position="51"/>
    </location>
</feature>
<dbReference type="FunFam" id="3.30.565.10:FF:000016">
    <property type="entry name" value="Chemotaxis protein CheA, putative"/>
    <property type="match status" value="1"/>
</dbReference>
<dbReference type="RefSeq" id="WP_031390230.1">
    <property type="nucleotide sequence ID" value="NZ_JPNB01000001.1"/>
</dbReference>
<dbReference type="Pfam" id="PF02518">
    <property type="entry name" value="HATPase_c"/>
    <property type="match status" value="1"/>
</dbReference>
<name>A0A4R1QXI8_9FIRM</name>
<feature type="domain" description="Histidine kinase" evidence="9">
    <location>
        <begin position="205"/>
        <end position="436"/>
    </location>
</feature>
<sequence length="436" mass="49390">MEGSYGSDGMLDMYLYESFQLLEQMETIVLLEKNEEFLDEESVQEIFRIVHTIKGTSGIMMYDNIAAAAHKLEDIFYYLRETYSEGVAAKELKEYIFMVSDFIEEELTKIKEVRNPDGDPEKIIKYIDAFLLKWKAKIWEEGGEFPPENVYVEPSQFYIAPAEERSDKLPSIIDLGAEPEPIPGDYVIKHSVEKGEAIIGVSEGKLDRLTRLVESLLEAEKNTPEESDWQEMREKLLKITDELEDTVTQMRKTSLAGTFRRMNRIVYDVSRKMDKQIELNVSGGSLEVDRKTIVCISDSLIHLVRNAADHGIEGRDERLQAGKSEKGRISIEAKLNDGILSIFVRDDGRGIDKRRIFDKASRKGLVSKDIAGYTDKEIYRFLTCPGFTTKEKVTEYSGRGIGLDAVVGGLEKIGGSLDIDSVQGEGTEMLIRLPYA</sequence>
<evidence type="ECO:0000313" key="12">
    <source>
        <dbReference type="Proteomes" id="UP000295718"/>
    </source>
</evidence>
<comment type="caution">
    <text evidence="11">The sequence shown here is derived from an EMBL/GenBank/DDBJ whole genome shotgun (WGS) entry which is preliminary data.</text>
</comment>
<dbReference type="GO" id="GO:0006935">
    <property type="term" value="P:chemotaxis"/>
    <property type="evidence" value="ECO:0007669"/>
    <property type="project" value="UniProtKB-KW"/>
</dbReference>
<evidence type="ECO:0000313" key="11">
    <source>
        <dbReference type="EMBL" id="TCL56534.1"/>
    </source>
</evidence>
<dbReference type="PROSITE" id="PS50894">
    <property type="entry name" value="HPT"/>
    <property type="match status" value="1"/>
</dbReference>
<dbReference type="InterPro" id="IPR036641">
    <property type="entry name" value="HPT_dom_sf"/>
</dbReference>
<dbReference type="GO" id="GO:0004673">
    <property type="term" value="F:protein histidine kinase activity"/>
    <property type="evidence" value="ECO:0007669"/>
    <property type="project" value="UniProtKB-EC"/>
</dbReference>
<dbReference type="GO" id="GO:0000160">
    <property type="term" value="P:phosphorelay signal transduction system"/>
    <property type="evidence" value="ECO:0007669"/>
    <property type="project" value="UniProtKB-KW"/>
</dbReference>
<dbReference type="InterPro" id="IPR004358">
    <property type="entry name" value="Sig_transdc_His_kin-like_C"/>
</dbReference>
<dbReference type="OrthoDB" id="9803176at2"/>
<evidence type="ECO:0000256" key="2">
    <source>
        <dbReference type="ARBA" id="ARBA00012438"/>
    </source>
</evidence>
<reference evidence="11 12" key="1">
    <citation type="submission" date="2019-03" db="EMBL/GenBank/DDBJ databases">
        <title>Genomic Encyclopedia of Type Strains, Phase IV (KMG-IV): sequencing the most valuable type-strain genomes for metagenomic binning, comparative biology and taxonomic classification.</title>
        <authorList>
            <person name="Goeker M."/>
        </authorList>
    </citation>
    <scope>NUCLEOTIDE SEQUENCE [LARGE SCALE GENOMIC DNA]</scope>
    <source>
        <strain evidence="11 12">DSM 100556</strain>
    </source>
</reference>
<dbReference type="InterPro" id="IPR008207">
    <property type="entry name" value="Sig_transdc_His_kin_Hpt_dom"/>
</dbReference>
<keyword evidence="7" id="KW-0902">Two-component regulatory system</keyword>
<dbReference type="PROSITE" id="PS50109">
    <property type="entry name" value="HIS_KIN"/>
    <property type="match status" value="1"/>
</dbReference>
<evidence type="ECO:0000256" key="7">
    <source>
        <dbReference type="ARBA" id="ARBA00023012"/>
    </source>
</evidence>
<dbReference type="SMART" id="SM00387">
    <property type="entry name" value="HATPase_c"/>
    <property type="match status" value="1"/>
</dbReference>